<dbReference type="Gene3D" id="1.25.40.880">
    <property type="entry name" value="Alkyl sulfatase, dimerisation domain"/>
    <property type="match status" value="1"/>
</dbReference>
<dbReference type="RefSeq" id="WP_279245528.1">
    <property type="nucleotide sequence ID" value="NZ_SHNN01000002.1"/>
</dbReference>
<evidence type="ECO:0000256" key="1">
    <source>
        <dbReference type="SAM" id="Phobius"/>
    </source>
</evidence>
<gene>
    <name evidence="3" type="ORF">EYC98_11725</name>
</gene>
<protein>
    <submittedName>
        <fullName evidence="3">MBL fold metallo-hydrolase</fullName>
    </submittedName>
</protein>
<accession>A0ABT3TIB1</accession>
<evidence type="ECO:0000259" key="2">
    <source>
        <dbReference type="SMART" id="SM00849"/>
    </source>
</evidence>
<dbReference type="Gene3D" id="3.60.15.30">
    <property type="entry name" value="Metallo-beta-lactamase domain"/>
    <property type="match status" value="1"/>
</dbReference>
<evidence type="ECO:0000313" key="3">
    <source>
        <dbReference type="EMBL" id="MCX2981530.1"/>
    </source>
</evidence>
<dbReference type="PANTHER" id="PTHR43223:SF2">
    <property type="entry name" value="METALLO-BETA-LACTAMASE DOMAIN-CONTAINING PROTEIN"/>
    <property type="match status" value="1"/>
</dbReference>
<keyword evidence="1" id="KW-0472">Membrane</keyword>
<proteinExistence type="predicted"/>
<feature type="transmembrane region" description="Helical" evidence="1">
    <location>
        <begin position="16"/>
        <end position="36"/>
    </location>
</feature>
<dbReference type="EMBL" id="SHNN01000002">
    <property type="protein sequence ID" value="MCX2981530.1"/>
    <property type="molecule type" value="Genomic_DNA"/>
</dbReference>
<sequence>MKSAHRANVLGSQRGLAIAKLLIVVAVIAVAAIWYLNNEGGELKQQAMIQAASIAGSVAEDMLDRADSERANQLHKVPISVEKINDFIFQARGIGNTHVITTSAGHVMFDTGLALQAARQLQELQKVLPEGEITHIITSHSHADHIGGVKFWQKPDTEIIAHHDFLEEQRYLKDLEPYFWSRNRLLFPFMPEQPPEAGMFAYGGVTPTITVQDWEVYRFEQGGVIFEVYGTPGAEGADNIVLWLPQHKILFSGDTFGPMFPQFPNVFTMRGEKVRKPVEYIRSLDLMIALQPEVIVPSHFSPVVGLENTVGGMQRMREAVDSVHAQVVAGMNAGKTLYQLMEEVRLPAGSELTQGHGKVSWAVKSIWEYYATWFHFESTTELYPVPTRAVYADVAVLAGVEALIQQAQNYRQQGSCVKALHVLEMALAAEPQRAAALSEQQSCLQELLQEALVLNNTYEVMWLEKQIELTTSALGFASGG</sequence>
<evidence type="ECO:0000313" key="4">
    <source>
        <dbReference type="Proteomes" id="UP001143362"/>
    </source>
</evidence>
<dbReference type="SUPFAM" id="SSF56281">
    <property type="entry name" value="Metallo-hydrolase/oxidoreductase"/>
    <property type="match status" value="1"/>
</dbReference>
<dbReference type="PANTHER" id="PTHR43223">
    <property type="entry name" value="ALKYL/ARYL-SULFATASE"/>
    <property type="match status" value="1"/>
</dbReference>
<keyword evidence="1" id="KW-0812">Transmembrane</keyword>
<dbReference type="InterPro" id="IPR001279">
    <property type="entry name" value="Metallo-B-lactamas"/>
</dbReference>
<dbReference type="InterPro" id="IPR038536">
    <property type="entry name" value="Alkyl/aryl-sulf_dimr_sf"/>
</dbReference>
<dbReference type="InterPro" id="IPR052195">
    <property type="entry name" value="Bact_Alkyl/Aryl-Sulfatase"/>
</dbReference>
<dbReference type="Pfam" id="PF00753">
    <property type="entry name" value="Lactamase_B"/>
    <property type="match status" value="1"/>
</dbReference>
<dbReference type="Pfam" id="PF14863">
    <property type="entry name" value="Alkyl_sulf_dimr"/>
    <property type="match status" value="1"/>
</dbReference>
<dbReference type="SMART" id="SM00849">
    <property type="entry name" value="Lactamase_B"/>
    <property type="match status" value="1"/>
</dbReference>
<organism evidence="3 4">
    <name type="scientific">Candidatus Litorirhabdus singularis</name>
    <dbReference type="NCBI Taxonomy" id="2518993"/>
    <lineage>
        <taxon>Bacteria</taxon>
        <taxon>Pseudomonadati</taxon>
        <taxon>Pseudomonadota</taxon>
        <taxon>Gammaproteobacteria</taxon>
        <taxon>Cellvibrionales</taxon>
        <taxon>Halieaceae</taxon>
        <taxon>Candidatus Litorirhabdus</taxon>
    </lineage>
</organism>
<keyword evidence="4" id="KW-1185">Reference proteome</keyword>
<comment type="caution">
    <text evidence="3">The sequence shown here is derived from an EMBL/GenBank/DDBJ whole genome shotgun (WGS) entry which is preliminary data.</text>
</comment>
<dbReference type="InterPro" id="IPR029228">
    <property type="entry name" value="Alkyl_sulf_dimr"/>
</dbReference>
<dbReference type="InterPro" id="IPR036866">
    <property type="entry name" value="RibonucZ/Hydroxyglut_hydro"/>
</dbReference>
<reference evidence="3" key="1">
    <citation type="submission" date="2019-02" db="EMBL/GenBank/DDBJ databases">
        <authorList>
            <person name="Li S.-H."/>
        </authorList>
    </citation>
    <scope>NUCLEOTIDE SEQUENCE</scope>
    <source>
        <strain evidence="3">IMCC14734</strain>
    </source>
</reference>
<keyword evidence="1" id="KW-1133">Transmembrane helix</keyword>
<feature type="domain" description="Metallo-beta-lactamase" evidence="2">
    <location>
        <begin position="94"/>
        <end position="299"/>
    </location>
</feature>
<name>A0ABT3TIB1_9GAMM</name>
<dbReference type="Proteomes" id="UP001143362">
    <property type="component" value="Unassembled WGS sequence"/>
</dbReference>